<feature type="region of interest" description="Disordered" evidence="2">
    <location>
        <begin position="71"/>
        <end position="107"/>
    </location>
</feature>
<dbReference type="Pfam" id="PF01400">
    <property type="entry name" value="Astacin"/>
    <property type="match status" value="1"/>
</dbReference>
<accession>A0A913X2U2</accession>
<dbReference type="PROSITE" id="PS51864">
    <property type="entry name" value="ASTACIN"/>
    <property type="match status" value="1"/>
</dbReference>
<dbReference type="GO" id="GO:0006508">
    <property type="term" value="P:proteolysis"/>
    <property type="evidence" value="ECO:0007669"/>
    <property type="project" value="InterPro"/>
</dbReference>
<dbReference type="InterPro" id="IPR001506">
    <property type="entry name" value="Peptidase_M12A"/>
</dbReference>
<dbReference type="Gene3D" id="3.40.390.10">
    <property type="entry name" value="Collagenase (Catalytic Domain)"/>
    <property type="match status" value="1"/>
</dbReference>
<proteinExistence type="predicted"/>
<dbReference type="InterPro" id="IPR024079">
    <property type="entry name" value="MetalloPept_cat_dom_sf"/>
</dbReference>
<dbReference type="EnsemblMetazoa" id="XM_021042382.2">
    <property type="protein sequence ID" value="XP_020898041.1"/>
    <property type="gene ID" value="LOC110236831"/>
</dbReference>
<feature type="domain" description="Peptidase M12A" evidence="3">
    <location>
        <begin position="1"/>
        <end position="72"/>
    </location>
</feature>
<organism evidence="4 5">
    <name type="scientific">Exaiptasia diaphana</name>
    <name type="common">Tropical sea anemone</name>
    <name type="synonym">Aiptasia pulchella</name>
    <dbReference type="NCBI Taxonomy" id="2652724"/>
    <lineage>
        <taxon>Eukaryota</taxon>
        <taxon>Metazoa</taxon>
        <taxon>Cnidaria</taxon>
        <taxon>Anthozoa</taxon>
        <taxon>Hexacorallia</taxon>
        <taxon>Actiniaria</taxon>
        <taxon>Aiptasiidae</taxon>
        <taxon>Exaiptasia</taxon>
    </lineage>
</organism>
<evidence type="ECO:0000259" key="3">
    <source>
        <dbReference type="PROSITE" id="PS51864"/>
    </source>
</evidence>
<name>A0A913X2U2_EXADI</name>
<dbReference type="GeneID" id="110236831"/>
<dbReference type="GO" id="GO:0004222">
    <property type="term" value="F:metalloendopeptidase activity"/>
    <property type="evidence" value="ECO:0007669"/>
    <property type="project" value="InterPro"/>
</dbReference>
<evidence type="ECO:0000256" key="1">
    <source>
        <dbReference type="PROSITE-ProRule" id="PRU01211"/>
    </source>
</evidence>
<dbReference type="AlphaFoldDB" id="A0A913X2U2"/>
<evidence type="ECO:0000256" key="2">
    <source>
        <dbReference type="SAM" id="MobiDB-lite"/>
    </source>
</evidence>
<dbReference type="PANTHER" id="PTHR10127">
    <property type="entry name" value="DISCOIDIN, CUB, EGF, LAMININ , AND ZINC METALLOPROTEASE DOMAIN CONTAINING"/>
    <property type="match status" value="1"/>
</dbReference>
<keyword evidence="5" id="KW-1185">Reference proteome</keyword>
<dbReference type="RefSeq" id="XP_020898041.1">
    <property type="nucleotide sequence ID" value="XM_021042382.2"/>
</dbReference>
<reference evidence="4" key="1">
    <citation type="submission" date="2022-11" db="UniProtKB">
        <authorList>
            <consortium name="EnsemblMetazoa"/>
        </authorList>
    </citation>
    <scope>IDENTIFICATION</scope>
</reference>
<dbReference type="OrthoDB" id="291007at2759"/>
<comment type="caution">
    <text evidence="1">Lacks conserved residue(s) required for the propagation of feature annotation.</text>
</comment>
<dbReference type="OMA" id="ERIHIRW"/>
<evidence type="ECO:0000313" key="4">
    <source>
        <dbReference type="EnsemblMetazoa" id="XP_020898041.1"/>
    </source>
</evidence>
<sequence length="107" mass="11795">VRSNFEIASEDFVDSRGEDYDYASIMHYSRFQGNNAPGAVVLQPKQANVEIGQRDGLSQGDIDQTKKMYKCNDKGESEFDYVPSPEDQEQGSASGDQKGPKPGEIEA</sequence>
<dbReference type="PANTHER" id="PTHR10127:SF861">
    <property type="entry name" value="DORSAL-VENTRAL PATTERNING PROTEIN TOLLOID-RELATED"/>
    <property type="match status" value="1"/>
</dbReference>
<dbReference type="SUPFAM" id="SSF55486">
    <property type="entry name" value="Metalloproteases ('zincins'), catalytic domain"/>
    <property type="match status" value="1"/>
</dbReference>
<feature type="compositionally biased region" description="Basic and acidic residues" evidence="2">
    <location>
        <begin position="98"/>
        <end position="107"/>
    </location>
</feature>
<dbReference type="KEGG" id="epa:110236831"/>
<protein>
    <recommendedName>
        <fullName evidence="3">Peptidase M12A domain-containing protein</fullName>
    </recommendedName>
</protein>
<dbReference type="Proteomes" id="UP000887567">
    <property type="component" value="Unplaced"/>
</dbReference>
<evidence type="ECO:0000313" key="5">
    <source>
        <dbReference type="Proteomes" id="UP000887567"/>
    </source>
</evidence>